<dbReference type="PANTHER" id="PTHR45980:SF9">
    <property type="entry name" value="PROTEASE DO-LIKE 10, MITOCHONDRIAL-RELATED"/>
    <property type="match status" value="1"/>
</dbReference>
<feature type="domain" description="Protease Do-like PDZ" evidence="4">
    <location>
        <begin position="326"/>
        <end position="456"/>
    </location>
</feature>
<dbReference type="SUPFAM" id="SSF50156">
    <property type="entry name" value="PDZ domain-like"/>
    <property type="match status" value="1"/>
</dbReference>
<keyword evidence="1 5" id="KW-0645">Protease</keyword>
<dbReference type="GO" id="GO:0006508">
    <property type="term" value="P:proteolysis"/>
    <property type="evidence" value="ECO:0007669"/>
    <property type="project" value="UniProtKB-KW"/>
</dbReference>
<dbReference type="AlphaFoldDB" id="A0A7C3BZN2"/>
<dbReference type="GO" id="GO:0004252">
    <property type="term" value="F:serine-type endopeptidase activity"/>
    <property type="evidence" value="ECO:0007669"/>
    <property type="project" value="InterPro"/>
</dbReference>
<dbReference type="PRINTS" id="PR00834">
    <property type="entry name" value="PROTEASES2C"/>
</dbReference>
<dbReference type="Pfam" id="PF13365">
    <property type="entry name" value="Trypsin_2"/>
    <property type="match status" value="1"/>
</dbReference>
<dbReference type="SUPFAM" id="SSF50494">
    <property type="entry name" value="Trypsin-like serine proteases"/>
    <property type="match status" value="1"/>
</dbReference>
<dbReference type="Proteomes" id="UP000886390">
    <property type="component" value="Unassembled WGS sequence"/>
</dbReference>
<protein>
    <submittedName>
        <fullName evidence="5">Serine protease</fullName>
    </submittedName>
</protein>
<dbReference type="EMBL" id="DRNH01000161">
    <property type="protein sequence ID" value="HFB53682.1"/>
    <property type="molecule type" value="Genomic_DNA"/>
</dbReference>
<sequence length="461" mass="52176">MTLFAQNGLKDSIVKIYTVAKIPNYSIPWNSRIRRSHGSGSIISENRILTNAHVVANETFIEVKRHGDTKRYEAEVEFISHQADLALLRVKDEHFFEGTKSLELGELPKIQQKVTVYGFPMGGNSLSVTTGVVSRIEHNRYVHSGETFLAIQIDAAINPGSSGGPAISDGKIVGVVMQQIKKSQNIGYLVPSLVIKHFLEDVKDKKYDGFAHLGFATQKMQNESLRDLYKMPKKSTGVRIFDISEVSSLHKLLREGDILTAIDGHKVENDGTVEFQPEQFTLFMYYVDQKQMGAHVRLSILREGKPKEIDVVLQNRADDDLLVNTLEHDVMPRYFIYDGYVFTPLTRNLLIHSRSTLLRLREAASKWASKERDEVVLLLRVLADETNRGDHEFSLWVVDSVNGTKVKNFKAFEKMIATSKKNYIVLRNEDGVEVVINKANAQKADKRILQRYSIKSLVNGK</sequence>
<dbReference type="Pfam" id="PF17815">
    <property type="entry name" value="PDZ_3"/>
    <property type="match status" value="1"/>
</dbReference>
<evidence type="ECO:0000256" key="1">
    <source>
        <dbReference type="ARBA" id="ARBA00022670"/>
    </source>
</evidence>
<evidence type="ECO:0000256" key="3">
    <source>
        <dbReference type="ARBA" id="ARBA00022825"/>
    </source>
</evidence>
<name>A0A7C3BZN2_9BACT</name>
<dbReference type="InterPro" id="IPR009003">
    <property type="entry name" value="Peptidase_S1_PA"/>
</dbReference>
<evidence type="ECO:0000259" key="4">
    <source>
        <dbReference type="Pfam" id="PF17815"/>
    </source>
</evidence>
<organism evidence="5">
    <name type="scientific">Sulfurimonas autotrophica</name>
    <dbReference type="NCBI Taxonomy" id="202747"/>
    <lineage>
        <taxon>Bacteria</taxon>
        <taxon>Pseudomonadati</taxon>
        <taxon>Campylobacterota</taxon>
        <taxon>Epsilonproteobacteria</taxon>
        <taxon>Campylobacterales</taxon>
        <taxon>Sulfurimonadaceae</taxon>
        <taxon>Sulfurimonas</taxon>
    </lineage>
</organism>
<dbReference type="InterPro" id="IPR046449">
    <property type="entry name" value="DEGP_PDZ_sf"/>
</dbReference>
<dbReference type="InterPro" id="IPR036034">
    <property type="entry name" value="PDZ_sf"/>
</dbReference>
<accession>A0A7C3BZN2</accession>
<evidence type="ECO:0000256" key="2">
    <source>
        <dbReference type="ARBA" id="ARBA00022801"/>
    </source>
</evidence>
<proteinExistence type="predicted"/>
<dbReference type="Gene3D" id="3.20.190.20">
    <property type="match status" value="1"/>
</dbReference>
<keyword evidence="2" id="KW-0378">Hydrolase</keyword>
<gene>
    <name evidence="5" type="ORF">ENJ67_03010</name>
</gene>
<dbReference type="InterPro" id="IPR043504">
    <property type="entry name" value="Peptidase_S1_PA_chymotrypsin"/>
</dbReference>
<dbReference type="InterPro" id="IPR001940">
    <property type="entry name" value="Peptidase_S1C"/>
</dbReference>
<evidence type="ECO:0000313" key="5">
    <source>
        <dbReference type="EMBL" id="HFB53682.1"/>
    </source>
</evidence>
<reference evidence="5" key="1">
    <citation type="journal article" date="2020" name="mSystems">
        <title>Genome- and Community-Level Interaction Insights into Carbon Utilization and Element Cycling Functions of Hydrothermarchaeota in Hydrothermal Sediment.</title>
        <authorList>
            <person name="Zhou Z."/>
            <person name="Liu Y."/>
            <person name="Xu W."/>
            <person name="Pan J."/>
            <person name="Luo Z.H."/>
            <person name="Li M."/>
        </authorList>
    </citation>
    <scope>NUCLEOTIDE SEQUENCE [LARGE SCALE GENOMIC DNA]</scope>
    <source>
        <strain evidence="5">HyVt-507</strain>
    </source>
</reference>
<dbReference type="PANTHER" id="PTHR45980">
    <property type="match status" value="1"/>
</dbReference>
<keyword evidence="3" id="KW-0720">Serine protease</keyword>
<dbReference type="InterPro" id="IPR041517">
    <property type="entry name" value="DEGP_PDZ"/>
</dbReference>
<comment type="caution">
    <text evidence="5">The sequence shown here is derived from an EMBL/GenBank/DDBJ whole genome shotgun (WGS) entry which is preliminary data.</text>
</comment>
<dbReference type="Gene3D" id="2.40.10.10">
    <property type="entry name" value="Trypsin-like serine proteases"/>
    <property type="match status" value="2"/>
</dbReference>
<dbReference type="Gene3D" id="2.30.42.10">
    <property type="match status" value="1"/>
</dbReference>